<organism evidence="5">
    <name type="scientific">Parasteatoda tepidariorum</name>
    <name type="common">Common house spider</name>
    <name type="synonym">Achaearanea tepidariorum</name>
    <dbReference type="NCBI Taxonomy" id="114398"/>
    <lineage>
        <taxon>Eukaryota</taxon>
        <taxon>Metazoa</taxon>
        <taxon>Ecdysozoa</taxon>
        <taxon>Arthropoda</taxon>
        <taxon>Chelicerata</taxon>
        <taxon>Arachnida</taxon>
        <taxon>Araneae</taxon>
        <taxon>Araneomorphae</taxon>
        <taxon>Entelegynae</taxon>
        <taxon>Araneoidea</taxon>
        <taxon>Theridiidae</taxon>
        <taxon>Parasteatoda</taxon>
    </lineage>
</organism>
<dbReference type="AlphaFoldDB" id="A0A2L2Y441"/>
<protein>
    <recommendedName>
        <fullName evidence="4">Single domain-containing protein</fullName>
    </recommendedName>
</protein>
<evidence type="ECO:0000256" key="3">
    <source>
        <dbReference type="SAM" id="SignalP"/>
    </source>
</evidence>
<evidence type="ECO:0000259" key="4">
    <source>
        <dbReference type="SMART" id="SM01318"/>
    </source>
</evidence>
<reference evidence="5" key="1">
    <citation type="journal article" date="2016" name="Mol. Ecol. Resour.">
        <title>Evaluation of the impact of RNA preservation methods of spiders for de novo transcriptome assembly.</title>
        <authorList>
            <person name="Kono N."/>
            <person name="Nakamura H."/>
            <person name="Ito Y."/>
            <person name="Tomita M."/>
            <person name="Arakawa K."/>
        </authorList>
    </citation>
    <scope>NUCLEOTIDE SEQUENCE</scope>
    <source>
        <tissue evidence="5">Whole body</tissue>
    </source>
</reference>
<proteinExistence type="evidence at transcript level"/>
<evidence type="ECO:0000313" key="5">
    <source>
        <dbReference type="EMBL" id="LAA02949.1"/>
    </source>
</evidence>
<feature type="signal peptide" evidence="3">
    <location>
        <begin position="1"/>
        <end position="22"/>
    </location>
</feature>
<sequence length="91" mass="9784">MLRNTVVFALIGLVLVVMTVEAGKDCGKHKDGETFGTEHPCARNTCNDGNLSAVGCGQFQLLKGSKCRREKGKGPYPKCCEHPVCPGDPTY</sequence>
<feature type="chain" id="PRO_5014636707" description="Single domain-containing protein" evidence="3">
    <location>
        <begin position="23"/>
        <end position="91"/>
    </location>
</feature>
<feature type="domain" description="Single" evidence="4">
    <location>
        <begin position="26"/>
        <end position="85"/>
    </location>
</feature>
<evidence type="ECO:0000256" key="2">
    <source>
        <dbReference type="ARBA" id="ARBA00022525"/>
    </source>
</evidence>
<keyword evidence="3" id="KW-0732">Signal</keyword>
<dbReference type="Pfam" id="PF15430">
    <property type="entry name" value="SVWC"/>
    <property type="match status" value="1"/>
</dbReference>
<dbReference type="InterPro" id="IPR029277">
    <property type="entry name" value="SVWC_dom"/>
</dbReference>
<dbReference type="EMBL" id="IAAA01005676">
    <property type="protein sequence ID" value="LAA02949.1"/>
    <property type="molecule type" value="mRNA"/>
</dbReference>
<dbReference type="GO" id="GO:0005576">
    <property type="term" value="C:extracellular region"/>
    <property type="evidence" value="ECO:0007669"/>
    <property type="project" value="UniProtKB-SubCell"/>
</dbReference>
<evidence type="ECO:0000256" key="1">
    <source>
        <dbReference type="ARBA" id="ARBA00004613"/>
    </source>
</evidence>
<accession>A0A2L2Y441</accession>
<name>A0A2L2Y441_PARTP</name>
<dbReference type="SMART" id="SM01318">
    <property type="entry name" value="SVWC"/>
    <property type="match status" value="1"/>
</dbReference>
<keyword evidence="2" id="KW-0964">Secreted</keyword>
<comment type="subcellular location">
    <subcellularLocation>
        <location evidence="1">Secreted</location>
    </subcellularLocation>
</comment>